<dbReference type="EMBL" id="AMQM01001392">
    <property type="status" value="NOT_ANNOTATED_CDS"/>
    <property type="molecule type" value="Genomic_DNA"/>
</dbReference>
<proteinExistence type="predicted"/>
<evidence type="ECO:0000256" key="1">
    <source>
        <dbReference type="SAM" id="Phobius"/>
    </source>
</evidence>
<dbReference type="CTD" id="20200098"/>
<protein>
    <submittedName>
        <fullName evidence="2 3">Uncharacterized protein</fullName>
    </submittedName>
</protein>
<dbReference type="AlphaFoldDB" id="T1EU48"/>
<dbReference type="KEGG" id="hro:HELRODRAFT_163497"/>
<feature type="transmembrane region" description="Helical" evidence="1">
    <location>
        <begin position="92"/>
        <end position="115"/>
    </location>
</feature>
<dbReference type="EnsemblMetazoa" id="HelroT163497">
    <property type="protein sequence ID" value="HelroP163497"/>
    <property type="gene ID" value="HelroG163497"/>
</dbReference>
<feature type="transmembrane region" description="Helical" evidence="1">
    <location>
        <begin position="27"/>
        <end position="48"/>
    </location>
</feature>
<dbReference type="GeneID" id="20200098"/>
<keyword evidence="4" id="KW-1185">Reference proteome</keyword>
<dbReference type="HOGENOM" id="CLU_977534_0_0_1"/>
<feature type="transmembrane region" description="Helical" evidence="1">
    <location>
        <begin position="152"/>
        <end position="178"/>
    </location>
</feature>
<sequence length="285" mass="31427">MKAVSLYEKESFKGETSHPRWLKRSGFLAIILSIVIIVLGVTNTMLAAMRMEPMTSLSYYPINFAYVAAGIWTPLTAFLTGLFAVGAGGLKFRLALTSLLACTIFLPILIAISSVEIRQLLVMASYVREFFPNLLNLKLRIYKDLTKTPQRYAIVVSILAIAVVLFLVCLSIMVIVFFCTLATDEDELNLTQETSNPSDSQDVSVLPITSHTLSPFAYTPFPTPPKLMARAAPSNYAVTPTTQTDYKVVQLVPNSYPATPVSPNYMVSNMPLAYQNAAGLKVYMQ</sequence>
<dbReference type="RefSeq" id="XP_009025598.1">
    <property type="nucleotide sequence ID" value="XM_009027350.1"/>
</dbReference>
<organism evidence="3 4">
    <name type="scientific">Helobdella robusta</name>
    <name type="common">Californian leech</name>
    <dbReference type="NCBI Taxonomy" id="6412"/>
    <lineage>
        <taxon>Eukaryota</taxon>
        <taxon>Metazoa</taxon>
        <taxon>Spiralia</taxon>
        <taxon>Lophotrochozoa</taxon>
        <taxon>Annelida</taxon>
        <taxon>Clitellata</taxon>
        <taxon>Hirudinea</taxon>
        <taxon>Rhynchobdellida</taxon>
        <taxon>Glossiphoniidae</taxon>
        <taxon>Helobdella</taxon>
    </lineage>
</organism>
<gene>
    <name evidence="3" type="primary">20200098</name>
    <name evidence="2" type="ORF">HELRODRAFT_163497</name>
</gene>
<accession>T1EU48</accession>
<keyword evidence="1" id="KW-1133">Transmembrane helix</keyword>
<name>T1EU48_HELRO</name>
<evidence type="ECO:0000313" key="3">
    <source>
        <dbReference type="EnsemblMetazoa" id="HelroP163497"/>
    </source>
</evidence>
<keyword evidence="1" id="KW-0472">Membrane</keyword>
<reference evidence="3" key="3">
    <citation type="submission" date="2015-06" db="UniProtKB">
        <authorList>
            <consortium name="EnsemblMetazoa"/>
        </authorList>
    </citation>
    <scope>IDENTIFICATION</scope>
</reference>
<feature type="transmembrane region" description="Helical" evidence="1">
    <location>
        <begin position="60"/>
        <end position="86"/>
    </location>
</feature>
<dbReference type="Proteomes" id="UP000015101">
    <property type="component" value="Unassembled WGS sequence"/>
</dbReference>
<keyword evidence="1" id="KW-0812">Transmembrane</keyword>
<evidence type="ECO:0000313" key="2">
    <source>
        <dbReference type="EMBL" id="ESN96436.1"/>
    </source>
</evidence>
<reference evidence="4" key="1">
    <citation type="submission" date="2012-12" db="EMBL/GenBank/DDBJ databases">
        <authorList>
            <person name="Hellsten U."/>
            <person name="Grimwood J."/>
            <person name="Chapman J.A."/>
            <person name="Shapiro H."/>
            <person name="Aerts A."/>
            <person name="Otillar R.P."/>
            <person name="Terry A.Y."/>
            <person name="Boore J.L."/>
            <person name="Simakov O."/>
            <person name="Marletaz F."/>
            <person name="Cho S.-J."/>
            <person name="Edsinger-Gonzales E."/>
            <person name="Havlak P."/>
            <person name="Kuo D.-H."/>
            <person name="Larsson T."/>
            <person name="Lv J."/>
            <person name="Arendt D."/>
            <person name="Savage R."/>
            <person name="Osoegawa K."/>
            <person name="de Jong P."/>
            <person name="Lindberg D.R."/>
            <person name="Seaver E.C."/>
            <person name="Weisblat D.A."/>
            <person name="Putnam N.H."/>
            <person name="Grigoriev I.V."/>
            <person name="Rokhsar D.S."/>
        </authorList>
    </citation>
    <scope>NUCLEOTIDE SEQUENCE</scope>
</reference>
<dbReference type="InParanoid" id="T1EU48"/>
<evidence type="ECO:0000313" key="4">
    <source>
        <dbReference type="Proteomes" id="UP000015101"/>
    </source>
</evidence>
<reference evidence="2 4" key="2">
    <citation type="journal article" date="2013" name="Nature">
        <title>Insights into bilaterian evolution from three spiralian genomes.</title>
        <authorList>
            <person name="Simakov O."/>
            <person name="Marletaz F."/>
            <person name="Cho S.J."/>
            <person name="Edsinger-Gonzales E."/>
            <person name="Havlak P."/>
            <person name="Hellsten U."/>
            <person name="Kuo D.H."/>
            <person name="Larsson T."/>
            <person name="Lv J."/>
            <person name="Arendt D."/>
            <person name="Savage R."/>
            <person name="Osoegawa K."/>
            <person name="de Jong P."/>
            <person name="Grimwood J."/>
            <person name="Chapman J.A."/>
            <person name="Shapiro H."/>
            <person name="Aerts A."/>
            <person name="Otillar R.P."/>
            <person name="Terry A.Y."/>
            <person name="Boore J.L."/>
            <person name="Grigoriev I.V."/>
            <person name="Lindberg D.R."/>
            <person name="Seaver E.C."/>
            <person name="Weisblat D.A."/>
            <person name="Putnam N.H."/>
            <person name="Rokhsar D.S."/>
        </authorList>
    </citation>
    <scope>NUCLEOTIDE SEQUENCE</scope>
</reference>
<dbReference type="EMBL" id="KB097495">
    <property type="protein sequence ID" value="ESN96436.1"/>
    <property type="molecule type" value="Genomic_DNA"/>
</dbReference>